<dbReference type="Proteomes" id="UP001221898">
    <property type="component" value="Unassembled WGS sequence"/>
</dbReference>
<name>A0AAD7WFS5_9TELE</name>
<gene>
    <name evidence="1" type="ORF">AAFF_G00047560</name>
</gene>
<comment type="caution">
    <text evidence="1">The sequence shown here is derived from an EMBL/GenBank/DDBJ whole genome shotgun (WGS) entry which is preliminary data.</text>
</comment>
<evidence type="ECO:0000313" key="1">
    <source>
        <dbReference type="EMBL" id="KAJ8394349.1"/>
    </source>
</evidence>
<sequence length="96" mass="10518">MGAVDLFCFNPLGVPCPHHARPRRVLPFRRVNVCPLGSHRTFLMELLERGRGGLTEHSIRESNATAEPGAKEALEPGCLTDVSVVKPIWTETRGSA</sequence>
<protein>
    <submittedName>
        <fullName evidence="1">Uncharacterized protein</fullName>
    </submittedName>
</protein>
<accession>A0AAD7WFS5</accession>
<dbReference type="AlphaFoldDB" id="A0AAD7WFS5"/>
<organism evidence="1 2">
    <name type="scientific">Aldrovandia affinis</name>
    <dbReference type="NCBI Taxonomy" id="143900"/>
    <lineage>
        <taxon>Eukaryota</taxon>
        <taxon>Metazoa</taxon>
        <taxon>Chordata</taxon>
        <taxon>Craniata</taxon>
        <taxon>Vertebrata</taxon>
        <taxon>Euteleostomi</taxon>
        <taxon>Actinopterygii</taxon>
        <taxon>Neopterygii</taxon>
        <taxon>Teleostei</taxon>
        <taxon>Notacanthiformes</taxon>
        <taxon>Halosauridae</taxon>
        <taxon>Aldrovandia</taxon>
    </lineage>
</organism>
<reference evidence="1" key="1">
    <citation type="journal article" date="2023" name="Science">
        <title>Genome structures resolve the early diversification of teleost fishes.</title>
        <authorList>
            <person name="Parey E."/>
            <person name="Louis A."/>
            <person name="Montfort J."/>
            <person name="Bouchez O."/>
            <person name="Roques C."/>
            <person name="Iampietro C."/>
            <person name="Lluch J."/>
            <person name="Castinel A."/>
            <person name="Donnadieu C."/>
            <person name="Desvignes T."/>
            <person name="Floi Bucao C."/>
            <person name="Jouanno E."/>
            <person name="Wen M."/>
            <person name="Mejri S."/>
            <person name="Dirks R."/>
            <person name="Jansen H."/>
            <person name="Henkel C."/>
            <person name="Chen W.J."/>
            <person name="Zahm M."/>
            <person name="Cabau C."/>
            <person name="Klopp C."/>
            <person name="Thompson A.W."/>
            <person name="Robinson-Rechavi M."/>
            <person name="Braasch I."/>
            <person name="Lecointre G."/>
            <person name="Bobe J."/>
            <person name="Postlethwait J.H."/>
            <person name="Berthelot C."/>
            <person name="Roest Crollius H."/>
            <person name="Guiguen Y."/>
        </authorList>
    </citation>
    <scope>NUCLEOTIDE SEQUENCE</scope>
    <source>
        <strain evidence="1">NC1722</strain>
    </source>
</reference>
<dbReference type="EMBL" id="JAINUG010000127">
    <property type="protein sequence ID" value="KAJ8394349.1"/>
    <property type="molecule type" value="Genomic_DNA"/>
</dbReference>
<evidence type="ECO:0000313" key="2">
    <source>
        <dbReference type="Proteomes" id="UP001221898"/>
    </source>
</evidence>
<keyword evidence="2" id="KW-1185">Reference proteome</keyword>
<proteinExistence type="predicted"/>